<dbReference type="CDD" id="cd22923">
    <property type="entry name" value="HFD_Aq328-like_rpt2"/>
    <property type="match status" value="1"/>
</dbReference>
<dbReference type="OrthoDB" id="14134at2"/>
<dbReference type="Pfam" id="PF09123">
    <property type="entry name" value="DUF1931"/>
    <property type="match status" value="1"/>
</dbReference>
<dbReference type="InterPro" id="IPR015207">
    <property type="entry name" value="DUF1931"/>
</dbReference>
<accession>A0A1Q2CWR7</accession>
<dbReference type="EMBL" id="CP019607">
    <property type="protein sequence ID" value="AQP50507.1"/>
    <property type="molecule type" value="Genomic_DNA"/>
</dbReference>
<keyword evidence="2" id="KW-1185">Reference proteome</keyword>
<dbReference type="RefSeq" id="WP_058954393.1">
    <property type="nucleotide sequence ID" value="NZ_CP019607.1"/>
</dbReference>
<proteinExistence type="predicted"/>
<dbReference type="SUPFAM" id="SSF47113">
    <property type="entry name" value="Histone-fold"/>
    <property type="match status" value="1"/>
</dbReference>
<evidence type="ECO:0000313" key="2">
    <source>
        <dbReference type="Proteomes" id="UP000188235"/>
    </source>
</evidence>
<reference evidence="1 2" key="1">
    <citation type="journal article" date="2008" name="Int. J. Syst. Evol. Microbiol.">
        <title>Tessaracoccus flavescens sp. nov., isolated from marine sediment.</title>
        <authorList>
            <person name="Lee D.W."/>
            <person name="Lee S.D."/>
        </authorList>
    </citation>
    <scope>NUCLEOTIDE SEQUENCE [LARGE SCALE GENOMIC DNA]</scope>
    <source>
        <strain evidence="1 2">SST-39T</strain>
    </source>
</reference>
<evidence type="ECO:0008006" key="3">
    <source>
        <dbReference type="Google" id="ProtNLM"/>
    </source>
</evidence>
<gene>
    <name evidence="1" type="ORF">BW733_06340</name>
</gene>
<name>A0A1Q2CWR7_9ACTN</name>
<evidence type="ECO:0000313" key="1">
    <source>
        <dbReference type="EMBL" id="AQP50507.1"/>
    </source>
</evidence>
<protein>
    <recommendedName>
        <fullName evidence="3">DUF1931 domain-containing protein</fullName>
    </recommendedName>
</protein>
<dbReference type="Proteomes" id="UP000188235">
    <property type="component" value="Chromosome"/>
</dbReference>
<dbReference type="GO" id="GO:0046982">
    <property type="term" value="F:protein heterodimerization activity"/>
    <property type="evidence" value="ECO:0007669"/>
    <property type="project" value="InterPro"/>
</dbReference>
<organism evidence="1 2">
    <name type="scientific">Tessaracoccus flavescens</name>
    <dbReference type="NCBI Taxonomy" id="399497"/>
    <lineage>
        <taxon>Bacteria</taxon>
        <taxon>Bacillati</taxon>
        <taxon>Actinomycetota</taxon>
        <taxon>Actinomycetes</taxon>
        <taxon>Propionibacteriales</taxon>
        <taxon>Propionibacteriaceae</taxon>
        <taxon>Tessaracoccus</taxon>
    </lineage>
</organism>
<sequence>MAKIIGVSKFERLFREAAGLDVDKNDLARLNDFVRQKVYDLLLAAQATAKDNQRDVIQLHDLPLTLGFKESMRAFDGLDTALELQPILDQLVALPPLDLAYSYEMEAELPRLVGGLTVALARAFKILDPKVKNPQSVHWERAMAIFDLLF</sequence>
<dbReference type="KEGG" id="tfa:BW733_06340"/>
<dbReference type="Gene3D" id="1.10.20.10">
    <property type="entry name" value="Histone, subunit A"/>
    <property type="match status" value="1"/>
</dbReference>
<dbReference type="InterPro" id="IPR009072">
    <property type="entry name" value="Histone-fold"/>
</dbReference>
<dbReference type="CDD" id="cd22922">
    <property type="entry name" value="HFD_Aq328-like_rpt1"/>
    <property type="match status" value="1"/>
</dbReference>
<dbReference type="AlphaFoldDB" id="A0A1Q2CWR7"/>